<dbReference type="RefSeq" id="WP_015227943.1">
    <property type="nucleotide sequence ID" value="NC_019780.1"/>
</dbReference>
<evidence type="ECO:0000256" key="1">
    <source>
        <dbReference type="ARBA" id="ARBA00008761"/>
    </source>
</evidence>
<dbReference type="Proteomes" id="UP000010482">
    <property type="component" value="Chromosome"/>
</dbReference>
<dbReference type="Pfam" id="PF07282">
    <property type="entry name" value="Cas12f1-like_TNB"/>
    <property type="match status" value="1"/>
</dbReference>
<dbReference type="GO" id="GO:0003677">
    <property type="term" value="F:DNA binding"/>
    <property type="evidence" value="ECO:0007669"/>
    <property type="project" value="UniProtKB-KW"/>
</dbReference>
<evidence type="ECO:0000256" key="5">
    <source>
        <dbReference type="SAM" id="MobiDB-lite"/>
    </source>
</evidence>
<keyword evidence="2" id="KW-0815">Transposition</keyword>
<dbReference type="STRING" id="13035.Dacsa_0115"/>
<dbReference type="EMBL" id="CP003944">
    <property type="protein sequence ID" value="AFZ48930.1"/>
    <property type="molecule type" value="Genomic_DNA"/>
</dbReference>
<protein>
    <submittedName>
        <fullName evidence="8">Transposase, IS605 OrfB family, central region</fullName>
    </submittedName>
</protein>
<comment type="similarity">
    <text evidence="1">In the C-terminal section; belongs to the transposase 35 family.</text>
</comment>
<feature type="domain" description="Cas12f1-like TNB" evidence="7">
    <location>
        <begin position="321"/>
        <end position="388"/>
    </location>
</feature>
<accession>K9YRF1</accession>
<evidence type="ECO:0000313" key="9">
    <source>
        <dbReference type="Proteomes" id="UP000010482"/>
    </source>
</evidence>
<dbReference type="NCBIfam" id="TIGR01766">
    <property type="entry name" value="IS200/IS605 family accessory protein TnpB-like domain"/>
    <property type="match status" value="1"/>
</dbReference>
<keyword evidence="4" id="KW-0233">DNA recombination</keyword>
<feature type="region of interest" description="Disordered" evidence="5">
    <location>
        <begin position="235"/>
        <end position="255"/>
    </location>
</feature>
<dbReference type="Pfam" id="PF01385">
    <property type="entry name" value="OrfB_IS605"/>
    <property type="match status" value="1"/>
</dbReference>
<evidence type="ECO:0000313" key="8">
    <source>
        <dbReference type="EMBL" id="AFZ48930.1"/>
    </source>
</evidence>
<evidence type="ECO:0000256" key="4">
    <source>
        <dbReference type="ARBA" id="ARBA00023172"/>
    </source>
</evidence>
<dbReference type="InterPro" id="IPR010095">
    <property type="entry name" value="Cas12f1-like_TNB"/>
</dbReference>
<feature type="domain" description="Probable transposase IS891/IS1136/IS1341" evidence="6">
    <location>
        <begin position="189"/>
        <end position="290"/>
    </location>
</feature>
<organism evidence="8 9">
    <name type="scientific">Dactylococcopsis salina (strain PCC 8305)</name>
    <name type="common">Myxobactron salinum</name>
    <dbReference type="NCBI Taxonomy" id="13035"/>
    <lineage>
        <taxon>Bacteria</taxon>
        <taxon>Bacillati</taxon>
        <taxon>Cyanobacteriota</taxon>
        <taxon>Cyanophyceae</taxon>
        <taxon>Nodosilineales</taxon>
        <taxon>Cymatolegaceae</taxon>
        <taxon>Dactylococcopsis</taxon>
    </lineage>
</organism>
<feature type="compositionally biased region" description="Basic residues" evidence="5">
    <location>
        <begin position="298"/>
        <end position="314"/>
    </location>
</feature>
<evidence type="ECO:0000259" key="7">
    <source>
        <dbReference type="Pfam" id="PF07282"/>
    </source>
</evidence>
<evidence type="ECO:0000259" key="6">
    <source>
        <dbReference type="Pfam" id="PF01385"/>
    </source>
</evidence>
<keyword evidence="9" id="KW-1185">Reference proteome</keyword>
<feature type="region of interest" description="Disordered" evidence="5">
    <location>
        <begin position="293"/>
        <end position="317"/>
    </location>
</feature>
<dbReference type="InterPro" id="IPR001959">
    <property type="entry name" value="Transposase"/>
</dbReference>
<evidence type="ECO:0000256" key="3">
    <source>
        <dbReference type="ARBA" id="ARBA00023125"/>
    </source>
</evidence>
<evidence type="ECO:0000256" key="2">
    <source>
        <dbReference type="ARBA" id="ARBA00022578"/>
    </source>
</evidence>
<dbReference type="KEGG" id="dsl:Dacsa_0115"/>
<gene>
    <name evidence="8" type="ORF">Dacsa_0115</name>
</gene>
<dbReference type="eggNOG" id="COG0675">
    <property type="taxonomic scope" value="Bacteria"/>
</dbReference>
<keyword evidence="3" id="KW-0238">DNA-binding</keyword>
<dbReference type="GO" id="GO:0032196">
    <property type="term" value="P:transposition"/>
    <property type="evidence" value="ECO:0007669"/>
    <property type="project" value="UniProtKB-KW"/>
</dbReference>
<name>K9YRF1_DACS8</name>
<sequence length="449" mass="51167">MKTMKQVITAKLKLNLLTEQKTLLREVSLAYRDALNYVSQVAFDNNRTSSANKLQKLAYYDIRDNFRLPAQMACNVCRQVGATYRTLWTKVKQNSQHRKQGKTKKRYKGLDKPPQFVSRTCNLNYGRDFSFVKEGISLITLQGRIKVSYSGYYKHLGLIKSGDAKAKGAKIYYTPSNKTYYLLVSLEIEKPDIEPADIKRVSGVDVGQRYLAVETDTKNQVSFYNGKSTIHKANHYQRRRKSLQRKGTRSAKRRLKKLSGRERRFRADVNHQVSKKVAKSNSLIGLEDLTHIRERTNPRRKGKKASRKQKKANRKQTSWSFAELQSFIDYKAVLNDSLAIKVDADYTSQSCPHCGHTSKGNRPNKGLTFHCENCGFDLHADLVGARNIAMRTLLVRQDWASTGSLSACPDDLSGLSDVSSDEAKAMRLSRFMELRWTAETSPNHIAFSD</sequence>
<proteinExistence type="inferred from homology"/>
<reference evidence="8" key="1">
    <citation type="submission" date="2012-04" db="EMBL/GenBank/DDBJ databases">
        <title>Finished genome of Dactylococcopsis salina PCC 8305.</title>
        <authorList>
            <consortium name="US DOE Joint Genome Institute"/>
            <person name="Gugger M."/>
            <person name="Coursin T."/>
            <person name="Rippka R."/>
            <person name="Tandeau De Marsac N."/>
            <person name="Huntemann M."/>
            <person name="Wei C.-L."/>
            <person name="Han J."/>
            <person name="Detter J.C."/>
            <person name="Han C."/>
            <person name="Tapia R."/>
            <person name="Daligault H."/>
            <person name="Chen A."/>
            <person name="Krypides N."/>
            <person name="Mavromatis K."/>
            <person name="Markowitz V."/>
            <person name="Szeto E."/>
            <person name="Ivanova N."/>
            <person name="Ovchinnikova G."/>
            <person name="Pagani I."/>
            <person name="Pati A."/>
            <person name="Goodwin L."/>
            <person name="Peters L."/>
            <person name="Pitluck S."/>
            <person name="Woyke T."/>
            <person name="Kerfeld C."/>
        </authorList>
    </citation>
    <scope>NUCLEOTIDE SEQUENCE [LARGE SCALE GENOMIC DNA]</scope>
    <source>
        <strain evidence="8">PCC 8305</strain>
    </source>
</reference>
<dbReference type="AlphaFoldDB" id="K9YRF1"/>
<dbReference type="GO" id="GO:0006310">
    <property type="term" value="P:DNA recombination"/>
    <property type="evidence" value="ECO:0007669"/>
    <property type="project" value="UniProtKB-KW"/>
</dbReference>
<dbReference type="NCBIfam" id="NF040570">
    <property type="entry name" value="guided_TnpB"/>
    <property type="match status" value="1"/>
</dbReference>
<dbReference type="HOGENOM" id="CLU_032903_3_2_3"/>